<dbReference type="UniPathway" id="UPA00077">
    <property type="reaction ID" value="UER00154"/>
</dbReference>
<dbReference type="PANTHER" id="PTHR43071:SF1">
    <property type="entry name" value="2-AMINO-4-HYDROXY-6-HYDROXYMETHYLDIHYDROPTERIDINE PYROPHOSPHOKINASE"/>
    <property type="match status" value="1"/>
</dbReference>
<dbReference type="Gene3D" id="3.30.1130.10">
    <property type="match status" value="1"/>
</dbReference>
<comment type="catalytic activity">
    <reaction evidence="9">
        <text>7,8-dihydroneopterin = 6-hydroxymethyl-7,8-dihydropterin + glycolaldehyde</text>
        <dbReference type="Rhea" id="RHEA:10540"/>
        <dbReference type="ChEBI" id="CHEBI:17001"/>
        <dbReference type="ChEBI" id="CHEBI:17071"/>
        <dbReference type="ChEBI" id="CHEBI:44841"/>
        <dbReference type="EC" id="4.1.2.25"/>
    </reaction>
</comment>
<dbReference type="PANTHER" id="PTHR43071">
    <property type="entry name" value="2-AMINO-4-HYDROXY-6-HYDROXYMETHYLDIHYDROPTERIDINE PYROPHOSPHOKINASE"/>
    <property type="match status" value="1"/>
</dbReference>
<dbReference type="STRING" id="1892869.ACGLYG10_1595"/>
<feature type="compositionally biased region" description="Low complexity" evidence="10">
    <location>
        <begin position="136"/>
        <end position="153"/>
    </location>
</feature>
<comment type="pathway">
    <text evidence="2">Cofactor biosynthesis; tetrahydrofolate biosynthesis; 2-amino-4-hydroxy-6-hydroxymethyl-7,8-dihydropteridine diphosphate from 7,8-dihydroneopterin triphosphate: step 4/4.</text>
</comment>
<dbReference type="InterPro" id="IPR000550">
    <property type="entry name" value="Hppk"/>
</dbReference>
<evidence type="ECO:0000256" key="2">
    <source>
        <dbReference type="ARBA" id="ARBA00005051"/>
    </source>
</evidence>
<keyword evidence="8 9" id="KW-0289">Folate biosynthesis</keyword>
<comment type="pathway">
    <text evidence="9">Cofactor biosynthesis; tetrahydrofolate biosynthesis; 2-amino-4-hydroxy-6-hydroxymethyl-7,8-dihydropteridine diphosphate from 7,8-dihydroneopterin triphosphate: step 3/4.</text>
</comment>
<feature type="compositionally biased region" description="Low complexity" evidence="10">
    <location>
        <begin position="236"/>
        <end position="259"/>
    </location>
</feature>
<feature type="region of interest" description="Disordered" evidence="10">
    <location>
        <begin position="187"/>
        <end position="272"/>
    </location>
</feature>
<dbReference type="OrthoDB" id="9808041at2"/>
<dbReference type="Pfam" id="PF02152">
    <property type="entry name" value="FolB"/>
    <property type="match status" value="1"/>
</dbReference>
<evidence type="ECO:0000259" key="11">
    <source>
        <dbReference type="SMART" id="SM00905"/>
    </source>
</evidence>
<dbReference type="NCBIfam" id="TIGR00525">
    <property type="entry name" value="folB"/>
    <property type="match status" value="1"/>
</dbReference>
<dbReference type="InterPro" id="IPR043133">
    <property type="entry name" value="GTP-CH-I_C/QueF"/>
</dbReference>
<comment type="similarity">
    <text evidence="3">In the N-terminal section; belongs to the DHNA family.</text>
</comment>
<sequence>MSTNHANADRIVLTGLSARGYHGLLPFERTEGQLFTADVTVFLGERGTAVAAVTDSLDDAVNYVDIAREVVGVIEGEPVGLLETLAERISDAVLALPRVSAVEVTVHKPQAPLDVAFDDVSVSIARDADSAAEMTPAAEPGAVAPAAEPVAESRPVVEPLAQPDVEPAAVQPAEAGAAQPTVPAEAPVVPELPDVPDLAAGTPVPAAPLAAPPAAPAGGPLPAGPVAPSESGVAQPPAVAPTGTPEAPAAAPVPEAAVAPVPPQPPVDPLTVRPQAPAQLVIALGGNVGGVVPSLRTAVNTLRQTDGITVTTVAPLARTAAVVSDGVEQPDYLNTVVLATTTLSPREVLAVCQGLEAAAGRVRTRPQGPRTLDADIITYEGVTSTDPELTLPHPRAAQRAFVLVPWAQADPFAEIGDQSVAALAESAPDRDGVRWLALDWLDSDHLPALPTGQYVAPPEAEPEPVAPVEPEAAVVPESAAPVEPVAPAEPEAAPSADADPAEAARAVPAEPEQAAQQQPVVPAAPAQPVPVEPARPEPIAPAQAEPVVPPQPDQNQPEPPAAPRFSGDGDAAGADAGEWTAPPAWNDVIGRNGRDL</sequence>
<evidence type="ECO:0000256" key="6">
    <source>
        <dbReference type="ARBA" id="ARBA00022777"/>
    </source>
</evidence>
<evidence type="ECO:0000256" key="4">
    <source>
        <dbReference type="ARBA" id="ARBA00022679"/>
    </source>
</evidence>
<feature type="compositionally biased region" description="Low complexity" evidence="10">
    <location>
        <begin position="216"/>
        <end position="228"/>
    </location>
</feature>
<dbReference type="InterPro" id="IPR006157">
    <property type="entry name" value="FolB_dom"/>
</dbReference>
<comment type="similarity">
    <text evidence="9">Belongs to the DHNA family.</text>
</comment>
<name>A0A1M4RZM4_9ACTO</name>
<dbReference type="Pfam" id="PF01288">
    <property type="entry name" value="HPPK"/>
    <property type="match status" value="1"/>
</dbReference>
<evidence type="ECO:0000256" key="10">
    <source>
        <dbReference type="SAM" id="MobiDB-lite"/>
    </source>
</evidence>
<evidence type="ECO:0000256" key="5">
    <source>
        <dbReference type="ARBA" id="ARBA00022741"/>
    </source>
</evidence>
<dbReference type="InterPro" id="IPR006156">
    <property type="entry name" value="Dihydroneopterin_aldolase"/>
</dbReference>
<feature type="region of interest" description="Disordered" evidence="10">
    <location>
        <begin position="451"/>
        <end position="596"/>
    </location>
</feature>
<feature type="domain" description="Dihydroneopterin aldolase/epimerase" evidence="11">
    <location>
        <begin position="11"/>
        <end position="126"/>
    </location>
</feature>
<organism evidence="12 13">
    <name type="scientific">Actinomyces glycerinitolerans</name>
    <dbReference type="NCBI Taxonomy" id="1892869"/>
    <lineage>
        <taxon>Bacteria</taxon>
        <taxon>Bacillati</taxon>
        <taxon>Actinomycetota</taxon>
        <taxon>Actinomycetes</taxon>
        <taxon>Actinomycetales</taxon>
        <taxon>Actinomycetaceae</taxon>
        <taxon>Actinomyces</taxon>
    </lineage>
</organism>
<keyword evidence="7" id="KW-0067">ATP-binding</keyword>
<protein>
    <recommendedName>
        <fullName evidence="9">Bifunctional folate synthesis protein</fullName>
    </recommendedName>
    <domain>
        <recommendedName>
            <fullName evidence="9">Dihydroneopterin aldolase</fullName>
            <shortName evidence="9">DHNA</shortName>
            <ecNumber evidence="9">4.1.2.25</ecNumber>
        </recommendedName>
        <alternativeName>
            <fullName evidence="9">7,8-dihydroneopterin aldolase</fullName>
        </alternativeName>
    </domain>
    <domain>
        <recommendedName>
            <fullName evidence="9">2-amino-4-hydroxy-6-hydroxymethyldihydropteridine pyrophosphokinase</fullName>
            <ecNumber evidence="9">2.7.6.3</ecNumber>
        </recommendedName>
        <alternativeName>
            <fullName evidence="9">6-hydroxymethyl-7,8-dihydropterin pyrophosphokinase</fullName>
            <shortName evidence="9">PPPK</shortName>
        </alternativeName>
        <alternativeName>
            <fullName evidence="9">7,8-dihydro-6-hydroxymethylpterin pyrophosphokinase</fullName>
            <shortName evidence="9">HPPK</shortName>
        </alternativeName>
    </domain>
</protein>
<dbReference type="RefSeq" id="WP_073330144.1">
    <property type="nucleotide sequence ID" value="NZ_FQTT01000010.1"/>
</dbReference>
<evidence type="ECO:0000256" key="7">
    <source>
        <dbReference type="ARBA" id="ARBA00022840"/>
    </source>
</evidence>
<dbReference type="AlphaFoldDB" id="A0A1M4RZM4"/>
<gene>
    <name evidence="12" type="ORF">ACGLYG10_1595</name>
</gene>
<feature type="compositionally biased region" description="Low complexity" evidence="10">
    <location>
        <begin position="187"/>
        <end position="209"/>
    </location>
</feature>
<dbReference type="SMART" id="SM00905">
    <property type="entry name" value="FolB"/>
    <property type="match status" value="1"/>
</dbReference>
<dbReference type="GO" id="GO:0046654">
    <property type="term" value="P:tetrahydrofolate biosynthetic process"/>
    <property type="evidence" value="ECO:0007669"/>
    <property type="project" value="UniProtKB-UniRule"/>
</dbReference>
<proteinExistence type="inferred from homology"/>
<keyword evidence="13" id="KW-1185">Reference proteome</keyword>
<dbReference type="SUPFAM" id="SSF55620">
    <property type="entry name" value="Tetrahydrobiopterin biosynthesis enzymes-like"/>
    <property type="match status" value="1"/>
</dbReference>
<accession>A0A1M4RZM4</accession>
<dbReference type="InterPro" id="IPR035907">
    <property type="entry name" value="Hppk_sf"/>
</dbReference>
<comment type="catalytic activity">
    <reaction evidence="1">
        <text>6-hydroxymethyl-7,8-dihydropterin + ATP = (7,8-dihydropterin-6-yl)methyl diphosphate + AMP + H(+)</text>
        <dbReference type="Rhea" id="RHEA:11412"/>
        <dbReference type="ChEBI" id="CHEBI:15378"/>
        <dbReference type="ChEBI" id="CHEBI:30616"/>
        <dbReference type="ChEBI" id="CHEBI:44841"/>
        <dbReference type="ChEBI" id="CHEBI:72950"/>
        <dbReference type="ChEBI" id="CHEBI:456215"/>
        <dbReference type="EC" id="2.7.6.3"/>
    </reaction>
</comment>
<dbReference type="Gene3D" id="3.30.70.560">
    <property type="entry name" value="7,8-Dihydro-6-hydroxymethylpterin-pyrophosphokinase HPPK"/>
    <property type="match status" value="1"/>
</dbReference>
<evidence type="ECO:0000313" key="12">
    <source>
        <dbReference type="EMBL" id="SHE25379.1"/>
    </source>
</evidence>
<dbReference type="Proteomes" id="UP000184291">
    <property type="component" value="Unassembled WGS sequence"/>
</dbReference>
<comment type="function">
    <text evidence="9">Catalyzes the conversion of 7,8-dihydroneopterin to 6-hydroxymethyl-7,8-dihydropterin.</text>
</comment>
<dbReference type="NCBIfam" id="TIGR01498">
    <property type="entry name" value="folK"/>
    <property type="match status" value="1"/>
</dbReference>
<dbReference type="SUPFAM" id="SSF55083">
    <property type="entry name" value="6-hydroxymethyl-7,8-dihydropterin pyrophosphokinase, HPPK"/>
    <property type="match status" value="1"/>
</dbReference>
<keyword evidence="5" id="KW-0547">Nucleotide-binding</keyword>
<dbReference type="GO" id="GO:0005524">
    <property type="term" value="F:ATP binding"/>
    <property type="evidence" value="ECO:0007669"/>
    <property type="project" value="UniProtKB-KW"/>
</dbReference>
<evidence type="ECO:0000256" key="8">
    <source>
        <dbReference type="ARBA" id="ARBA00022909"/>
    </source>
</evidence>
<dbReference type="EC" id="2.7.6.3" evidence="9"/>
<dbReference type="NCBIfam" id="TIGR00526">
    <property type="entry name" value="folB_dom"/>
    <property type="match status" value="1"/>
</dbReference>
<dbReference type="EC" id="4.1.2.25" evidence="9"/>
<feature type="compositionally biased region" description="Pro residues" evidence="10">
    <location>
        <begin position="547"/>
        <end position="562"/>
    </location>
</feature>
<dbReference type="CDD" id="cd00534">
    <property type="entry name" value="DHNA_DHNTPE"/>
    <property type="match status" value="1"/>
</dbReference>
<dbReference type="CDD" id="cd00483">
    <property type="entry name" value="HPPK"/>
    <property type="match status" value="1"/>
</dbReference>
<dbReference type="GO" id="GO:0046656">
    <property type="term" value="P:folic acid biosynthetic process"/>
    <property type="evidence" value="ECO:0007669"/>
    <property type="project" value="UniProtKB-UniRule"/>
</dbReference>
<feature type="compositionally biased region" description="Low complexity" evidence="10">
    <location>
        <begin position="466"/>
        <end position="524"/>
    </location>
</feature>
<evidence type="ECO:0000256" key="3">
    <source>
        <dbReference type="ARBA" id="ARBA00009640"/>
    </source>
</evidence>
<evidence type="ECO:0000256" key="1">
    <source>
        <dbReference type="ARBA" id="ARBA00000198"/>
    </source>
</evidence>
<evidence type="ECO:0000313" key="13">
    <source>
        <dbReference type="Proteomes" id="UP000184291"/>
    </source>
</evidence>
<keyword evidence="6" id="KW-0418">Kinase</keyword>
<feature type="compositionally biased region" description="Pro residues" evidence="10">
    <location>
        <begin position="525"/>
        <end position="539"/>
    </location>
</feature>
<feature type="compositionally biased region" description="Low complexity" evidence="10">
    <location>
        <begin position="568"/>
        <end position="577"/>
    </location>
</feature>
<feature type="region of interest" description="Disordered" evidence="10">
    <location>
        <begin position="131"/>
        <end position="153"/>
    </location>
</feature>
<keyword evidence="4" id="KW-0808">Transferase</keyword>
<keyword evidence="9" id="KW-0456">Lyase</keyword>
<reference evidence="13" key="1">
    <citation type="submission" date="2016-09" db="EMBL/GenBank/DDBJ databases">
        <authorList>
            <person name="Strepis N."/>
        </authorList>
    </citation>
    <scope>NUCLEOTIDE SEQUENCE [LARGE SCALE GENOMIC DNA]</scope>
</reference>
<dbReference type="EMBL" id="FQTT01000010">
    <property type="protein sequence ID" value="SHE25379.1"/>
    <property type="molecule type" value="Genomic_DNA"/>
</dbReference>
<dbReference type="GO" id="GO:0016301">
    <property type="term" value="F:kinase activity"/>
    <property type="evidence" value="ECO:0007669"/>
    <property type="project" value="UniProtKB-KW"/>
</dbReference>
<evidence type="ECO:0000256" key="9">
    <source>
        <dbReference type="RuleBase" id="RU362079"/>
    </source>
</evidence>
<dbReference type="GO" id="GO:0003848">
    <property type="term" value="F:2-amino-4-hydroxy-6-hydroxymethyldihydropteridine diphosphokinase activity"/>
    <property type="evidence" value="ECO:0007669"/>
    <property type="project" value="UniProtKB-EC"/>
</dbReference>
<dbReference type="GO" id="GO:0004150">
    <property type="term" value="F:dihydroneopterin aldolase activity"/>
    <property type="evidence" value="ECO:0007669"/>
    <property type="project" value="UniProtKB-UniRule"/>
</dbReference>